<accession>A0ABT1QZG3</accession>
<sequence>MRWILALLAFAAAAAAAYFLLAPPAPEAPAPRAAVAVLTPAPANPPSAPPSASAAPETPPAVLPPPQSSAWSAEQDQLARRALAGDGKAAARWREVDDTCRRIQAEGKPDLGAYFGDNLDALMSQPPRYAQISGEEHALLSDPRLETAKRQELAAEISLRLEALCKDYVRSDAAERYAIAETAARKGPPAAFWRFVQQPPLEPDDTGRRQQWRRSVTEQLQARSEKNDADAVFALGMAYAQDGRRGLPAMLPPNEALNAALEDDPVQAYRWLSLYVHMHADPRYTDQAQEWLAALGNRLDAGQRAEAEAWLADYRQRQARSGND</sequence>
<proteinExistence type="predicted"/>
<comment type="caution">
    <text evidence="3">The sequence shown here is derived from an EMBL/GenBank/DDBJ whole genome shotgun (WGS) entry which is preliminary data.</text>
</comment>
<protein>
    <recommendedName>
        <fullName evidence="5">DUF4034 domain-containing protein</fullName>
    </recommendedName>
</protein>
<dbReference type="Gene3D" id="1.25.40.10">
    <property type="entry name" value="Tetratricopeptide repeat domain"/>
    <property type="match status" value="1"/>
</dbReference>
<evidence type="ECO:0000313" key="4">
    <source>
        <dbReference type="Proteomes" id="UP001165498"/>
    </source>
</evidence>
<keyword evidence="2" id="KW-0732">Signal</keyword>
<evidence type="ECO:0000313" key="3">
    <source>
        <dbReference type="EMBL" id="MCQ4167638.1"/>
    </source>
</evidence>
<feature type="chain" id="PRO_5046663108" description="DUF4034 domain-containing protein" evidence="2">
    <location>
        <begin position="28"/>
        <end position="324"/>
    </location>
</feature>
<reference evidence="3" key="1">
    <citation type="submission" date="2022-07" db="EMBL/GenBank/DDBJ databases">
        <title>Tahibacter sp., a new gammaproteobacterium isolated from the silt sample collected at pig farm.</title>
        <authorList>
            <person name="Chen H."/>
        </authorList>
    </citation>
    <scope>NUCLEOTIDE SEQUENCE</scope>
    <source>
        <strain evidence="3">P2K</strain>
    </source>
</reference>
<dbReference type="EMBL" id="JANFQO010000040">
    <property type="protein sequence ID" value="MCQ4167638.1"/>
    <property type="molecule type" value="Genomic_DNA"/>
</dbReference>
<organism evidence="3 4">
    <name type="scientific">Tahibacter harae</name>
    <dbReference type="NCBI Taxonomy" id="2963937"/>
    <lineage>
        <taxon>Bacteria</taxon>
        <taxon>Pseudomonadati</taxon>
        <taxon>Pseudomonadota</taxon>
        <taxon>Gammaproteobacteria</taxon>
        <taxon>Lysobacterales</taxon>
        <taxon>Rhodanobacteraceae</taxon>
        <taxon>Tahibacter</taxon>
    </lineage>
</organism>
<dbReference type="Proteomes" id="UP001165498">
    <property type="component" value="Unassembled WGS sequence"/>
</dbReference>
<dbReference type="RefSeq" id="WP_255916821.1">
    <property type="nucleotide sequence ID" value="NZ_JANFQO010000040.1"/>
</dbReference>
<evidence type="ECO:0008006" key="5">
    <source>
        <dbReference type="Google" id="ProtNLM"/>
    </source>
</evidence>
<dbReference type="InterPro" id="IPR011990">
    <property type="entry name" value="TPR-like_helical_dom_sf"/>
</dbReference>
<keyword evidence="4" id="KW-1185">Reference proteome</keyword>
<name>A0ABT1QZG3_9GAMM</name>
<evidence type="ECO:0000256" key="2">
    <source>
        <dbReference type="SAM" id="SignalP"/>
    </source>
</evidence>
<feature type="compositionally biased region" description="Pro residues" evidence="1">
    <location>
        <begin position="57"/>
        <end position="67"/>
    </location>
</feature>
<feature type="signal peptide" evidence="2">
    <location>
        <begin position="1"/>
        <end position="27"/>
    </location>
</feature>
<evidence type="ECO:0000256" key="1">
    <source>
        <dbReference type="SAM" id="MobiDB-lite"/>
    </source>
</evidence>
<feature type="region of interest" description="Disordered" evidence="1">
    <location>
        <begin position="42"/>
        <end position="71"/>
    </location>
</feature>
<gene>
    <name evidence="3" type="ORF">NM961_23260</name>
</gene>